<keyword evidence="3" id="KW-1185">Reference proteome</keyword>
<evidence type="ECO:0000256" key="1">
    <source>
        <dbReference type="SAM" id="MobiDB-lite"/>
    </source>
</evidence>
<evidence type="ECO:0000313" key="2">
    <source>
        <dbReference type="EMBL" id="MBP1860595.1"/>
    </source>
</evidence>
<dbReference type="EMBL" id="JAGGJV010000007">
    <property type="protein sequence ID" value="MBP1860595.1"/>
    <property type="molecule type" value="Genomic_DNA"/>
</dbReference>
<gene>
    <name evidence="2" type="ORF">J2Z75_004116</name>
</gene>
<reference evidence="2 3" key="1">
    <citation type="submission" date="2021-03" db="EMBL/GenBank/DDBJ databases">
        <title>Genomic Encyclopedia of Type Strains, Phase IV (KMG-IV): sequencing the most valuable type-strain genomes for metagenomic binning, comparative biology and taxonomic classification.</title>
        <authorList>
            <person name="Goeker M."/>
        </authorList>
    </citation>
    <scope>NUCLEOTIDE SEQUENCE [LARGE SCALE GENOMIC DNA]</scope>
    <source>
        <strain evidence="2 3">DSM 26427</strain>
    </source>
</reference>
<sequence length="63" mass="6936">MVSEIQAFFGLPAGLSDQRPFPRTEGLASRHDFATANRSKTLNDPRLPDDVFSVVTPYPNTVS</sequence>
<protein>
    <submittedName>
        <fullName evidence="2">Uncharacterized protein</fullName>
    </submittedName>
</protein>
<accession>A0ABS4ERL6</accession>
<name>A0ABS4ERL6_9HYPH</name>
<evidence type="ECO:0000313" key="3">
    <source>
        <dbReference type="Proteomes" id="UP000823786"/>
    </source>
</evidence>
<proteinExistence type="predicted"/>
<feature type="region of interest" description="Disordered" evidence="1">
    <location>
        <begin position="13"/>
        <end position="50"/>
    </location>
</feature>
<comment type="caution">
    <text evidence="2">The sequence shown here is derived from an EMBL/GenBank/DDBJ whole genome shotgun (WGS) entry which is preliminary data.</text>
</comment>
<dbReference type="Proteomes" id="UP000823786">
    <property type="component" value="Unassembled WGS sequence"/>
</dbReference>
<organism evidence="2 3">
    <name type="scientific">Rhizobium herbae</name>
    <dbReference type="NCBI Taxonomy" id="508661"/>
    <lineage>
        <taxon>Bacteria</taxon>
        <taxon>Pseudomonadati</taxon>
        <taxon>Pseudomonadota</taxon>
        <taxon>Alphaproteobacteria</taxon>
        <taxon>Hyphomicrobiales</taxon>
        <taxon>Rhizobiaceae</taxon>
        <taxon>Rhizobium/Agrobacterium group</taxon>
        <taxon>Rhizobium</taxon>
    </lineage>
</organism>